<evidence type="ECO:0000256" key="7">
    <source>
        <dbReference type="SAM" id="Phobius"/>
    </source>
</evidence>
<dbReference type="GO" id="GO:0022857">
    <property type="term" value="F:transmembrane transporter activity"/>
    <property type="evidence" value="ECO:0007669"/>
    <property type="project" value="InterPro"/>
</dbReference>
<feature type="transmembrane region" description="Helical" evidence="7">
    <location>
        <begin position="100"/>
        <end position="121"/>
    </location>
</feature>
<dbReference type="PANTHER" id="PTHR23501:SF1">
    <property type="entry name" value="TRANSPORT PROTEIN HSRA-RELATED"/>
    <property type="match status" value="1"/>
</dbReference>
<keyword evidence="2" id="KW-0813">Transport</keyword>
<evidence type="ECO:0000259" key="8">
    <source>
        <dbReference type="PROSITE" id="PS50850"/>
    </source>
</evidence>
<feature type="transmembrane region" description="Helical" evidence="7">
    <location>
        <begin position="403"/>
        <end position="423"/>
    </location>
</feature>
<evidence type="ECO:0000313" key="9">
    <source>
        <dbReference type="EMBL" id="GHO48104.1"/>
    </source>
</evidence>
<dbReference type="NCBIfam" id="TIGR00711">
    <property type="entry name" value="efflux_EmrB"/>
    <property type="match status" value="1"/>
</dbReference>
<dbReference type="PROSITE" id="PS50850">
    <property type="entry name" value="MFS"/>
    <property type="match status" value="1"/>
</dbReference>
<keyword evidence="4 7" id="KW-0812">Transmembrane</keyword>
<evidence type="ECO:0000256" key="3">
    <source>
        <dbReference type="ARBA" id="ARBA00022475"/>
    </source>
</evidence>
<proteinExistence type="predicted"/>
<comment type="caution">
    <text evidence="9">The sequence shown here is derived from an EMBL/GenBank/DDBJ whole genome shotgun (WGS) entry which is preliminary data.</text>
</comment>
<evidence type="ECO:0000256" key="6">
    <source>
        <dbReference type="ARBA" id="ARBA00023136"/>
    </source>
</evidence>
<comment type="subcellular location">
    <subcellularLocation>
        <location evidence="1">Cell membrane</location>
        <topology evidence="1">Multi-pass membrane protein</topology>
    </subcellularLocation>
</comment>
<feature type="transmembrane region" description="Helical" evidence="7">
    <location>
        <begin position="44"/>
        <end position="67"/>
    </location>
</feature>
<accession>A0A8J3I2G6</accession>
<dbReference type="InterPro" id="IPR020846">
    <property type="entry name" value="MFS_dom"/>
</dbReference>
<organism evidence="9 10">
    <name type="scientific">Ktedonospora formicarum</name>
    <dbReference type="NCBI Taxonomy" id="2778364"/>
    <lineage>
        <taxon>Bacteria</taxon>
        <taxon>Bacillati</taxon>
        <taxon>Chloroflexota</taxon>
        <taxon>Ktedonobacteria</taxon>
        <taxon>Ktedonobacterales</taxon>
        <taxon>Ktedonobacteraceae</taxon>
        <taxon>Ktedonospora</taxon>
    </lineage>
</organism>
<keyword evidence="6 7" id="KW-0472">Membrane</keyword>
<feature type="transmembrane region" description="Helical" evidence="7">
    <location>
        <begin position="339"/>
        <end position="357"/>
    </location>
</feature>
<evidence type="ECO:0000313" key="10">
    <source>
        <dbReference type="Proteomes" id="UP000612362"/>
    </source>
</evidence>
<feature type="transmembrane region" description="Helical" evidence="7">
    <location>
        <begin position="310"/>
        <end position="327"/>
    </location>
</feature>
<dbReference type="AlphaFoldDB" id="A0A8J3I2G6"/>
<gene>
    <name evidence="9" type="ORF">KSX_62670</name>
</gene>
<feature type="transmembrane region" description="Helical" evidence="7">
    <location>
        <begin position="278"/>
        <end position="298"/>
    </location>
</feature>
<dbReference type="CDD" id="cd17503">
    <property type="entry name" value="MFS_LmrB_MDR_like"/>
    <property type="match status" value="1"/>
</dbReference>
<dbReference type="PRINTS" id="PR01036">
    <property type="entry name" value="TCRTETB"/>
</dbReference>
<keyword evidence="10" id="KW-1185">Reference proteome</keyword>
<feature type="transmembrane region" description="Helical" evidence="7">
    <location>
        <begin position="74"/>
        <end position="94"/>
    </location>
</feature>
<dbReference type="InterPro" id="IPR011701">
    <property type="entry name" value="MFS"/>
</dbReference>
<feature type="transmembrane region" description="Helical" evidence="7">
    <location>
        <begin position="469"/>
        <end position="487"/>
    </location>
</feature>
<feature type="domain" description="Major facilitator superfamily (MFS) profile" evidence="8">
    <location>
        <begin position="9"/>
        <end position="491"/>
    </location>
</feature>
<dbReference type="Pfam" id="PF07690">
    <property type="entry name" value="MFS_1"/>
    <property type="match status" value="1"/>
</dbReference>
<name>A0A8J3I2G6_9CHLR</name>
<evidence type="ECO:0000256" key="5">
    <source>
        <dbReference type="ARBA" id="ARBA00022989"/>
    </source>
</evidence>
<dbReference type="PANTHER" id="PTHR23501">
    <property type="entry name" value="MAJOR FACILITATOR SUPERFAMILY"/>
    <property type="match status" value="1"/>
</dbReference>
<evidence type="ECO:0000256" key="2">
    <source>
        <dbReference type="ARBA" id="ARBA00022448"/>
    </source>
</evidence>
<protein>
    <submittedName>
        <fullName evidence="9">MFS transporter</fullName>
    </submittedName>
</protein>
<dbReference type="SUPFAM" id="SSF103473">
    <property type="entry name" value="MFS general substrate transporter"/>
    <property type="match status" value="1"/>
</dbReference>
<feature type="transmembrane region" description="Helical" evidence="7">
    <location>
        <begin position="235"/>
        <end position="257"/>
    </location>
</feature>
<feature type="transmembrane region" description="Helical" evidence="7">
    <location>
        <begin position="204"/>
        <end position="223"/>
    </location>
</feature>
<dbReference type="GO" id="GO:0005886">
    <property type="term" value="C:plasma membrane"/>
    <property type="evidence" value="ECO:0007669"/>
    <property type="project" value="UniProtKB-SubCell"/>
</dbReference>
<feature type="transmembrane region" description="Helical" evidence="7">
    <location>
        <begin position="369"/>
        <end position="391"/>
    </location>
</feature>
<dbReference type="Proteomes" id="UP000612362">
    <property type="component" value="Unassembled WGS sequence"/>
</dbReference>
<evidence type="ECO:0000256" key="4">
    <source>
        <dbReference type="ARBA" id="ARBA00022692"/>
    </source>
</evidence>
<feature type="transmembrane region" description="Helical" evidence="7">
    <location>
        <begin position="133"/>
        <end position="155"/>
    </location>
</feature>
<dbReference type="EMBL" id="BNJF01000003">
    <property type="protein sequence ID" value="GHO48104.1"/>
    <property type="molecule type" value="Genomic_DNA"/>
</dbReference>
<dbReference type="InterPro" id="IPR036259">
    <property type="entry name" value="MFS_trans_sf"/>
</dbReference>
<keyword evidence="5 7" id="KW-1133">Transmembrane helix</keyword>
<feature type="transmembrane region" description="Helical" evidence="7">
    <location>
        <begin position="161"/>
        <end position="183"/>
    </location>
</feature>
<dbReference type="RefSeq" id="WP_220197316.1">
    <property type="nucleotide sequence ID" value="NZ_BNJF01000003.1"/>
</dbReference>
<dbReference type="InterPro" id="IPR004638">
    <property type="entry name" value="EmrB-like"/>
</dbReference>
<keyword evidence="3" id="KW-1003">Cell membrane</keyword>
<evidence type="ECO:0000256" key="1">
    <source>
        <dbReference type="ARBA" id="ARBA00004651"/>
    </source>
</evidence>
<sequence length="516" mass="54785">MQTNYRWQATIVLVLGLFMAVLDNTIVSVALPQIQKAFNASFDAVTWVSTGYFLSQAAVIPIIGYLSDRLGTKVVYLTALGLFTVGSALCVFAPSEEWLIAFRVVQGLGGGAMMPTAFTLIYRLFGPTERGPVTATVGIPIFLAPAFGPTIGGYLTTTFDWSSIFTINLPIGLVAFVLALFILRNRDQERIAAGDEHPGLGQSVDIAGLLLSMLGFTTLVYGITEAGTRGWGDPLVIGFMIAGSVILVVFALVELFVASDPVINLRLFGQYTFAISNFLMWVVSAVLFGSLFLLPFFFENVQHNTPFEAGLWLMAQGIATAVGMTFGGRLYNRVGPRPLAFVGLILLGAGTYGLTQLDISTTGGTLQGWLILRGVGLGLTNTALQTVALAAVSNKDMARASSLVNVMRMVFSAVGVAVLTTYLSQQATSHAKSAQNIAASCAATVGRQAGAVKDCVTQHVTIMGLNDTFWLVLIGCAICVVVALVLGRDPALEAVKRARANGEEIQATEMPVALGE</sequence>
<feature type="transmembrane region" description="Helical" evidence="7">
    <location>
        <begin position="12"/>
        <end position="32"/>
    </location>
</feature>
<dbReference type="Gene3D" id="1.20.1250.20">
    <property type="entry name" value="MFS general substrate transporter like domains"/>
    <property type="match status" value="1"/>
</dbReference>
<reference evidence="9" key="1">
    <citation type="submission" date="2020-10" db="EMBL/GenBank/DDBJ databases">
        <title>Taxonomic study of unclassified bacteria belonging to the class Ktedonobacteria.</title>
        <authorList>
            <person name="Yabe S."/>
            <person name="Wang C.M."/>
            <person name="Zheng Y."/>
            <person name="Sakai Y."/>
            <person name="Cavaletti L."/>
            <person name="Monciardini P."/>
            <person name="Donadio S."/>
        </authorList>
    </citation>
    <scope>NUCLEOTIDE SEQUENCE</scope>
    <source>
        <strain evidence="9">SOSP1-1</strain>
    </source>
</reference>